<dbReference type="Gene3D" id="1.20.1090.10">
    <property type="entry name" value="Dehydroquinate synthase-like - alpha domain"/>
    <property type="match status" value="1"/>
</dbReference>
<keyword evidence="9" id="KW-0862">Zinc</keyword>
<organism evidence="15">
    <name type="scientific">Knufia peltigerae</name>
    <dbReference type="NCBI Taxonomy" id="1002370"/>
    <lineage>
        <taxon>Eukaryota</taxon>
        <taxon>Fungi</taxon>
        <taxon>Dikarya</taxon>
        <taxon>Ascomycota</taxon>
        <taxon>Pezizomycotina</taxon>
        <taxon>Eurotiomycetes</taxon>
        <taxon>Chaetothyriomycetidae</taxon>
        <taxon>Chaetothyriales</taxon>
        <taxon>Trichomeriaceae</taxon>
        <taxon>Knufia</taxon>
    </lineage>
</organism>
<dbReference type="InterPro" id="IPR050071">
    <property type="entry name" value="Dehydroquinate_synthase"/>
</dbReference>
<evidence type="ECO:0000256" key="9">
    <source>
        <dbReference type="ARBA" id="ARBA00022833"/>
    </source>
</evidence>
<dbReference type="InterPro" id="IPR030960">
    <property type="entry name" value="DHQS/DOIS_N"/>
</dbReference>
<dbReference type="InterPro" id="IPR036930">
    <property type="entry name" value="WGR_dom_sf"/>
</dbReference>
<dbReference type="EMBL" id="JAPDRN010000056">
    <property type="protein sequence ID" value="KAJ9631543.1"/>
    <property type="molecule type" value="Genomic_DNA"/>
</dbReference>
<evidence type="ECO:0000256" key="6">
    <source>
        <dbReference type="ARBA" id="ARBA00022605"/>
    </source>
</evidence>
<keyword evidence="10" id="KW-0520">NAD</keyword>
<evidence type="ECO:0000259" key="13">
    <source>
        <dbReference type="Pfam" id="PF01761"/>
    </source>
</evidence>
<gene>
    <name evidence="15" type="ORF">H2204_007989</name>
</gene>
<dbReference type="InterPro" id="IPR016037">
    <property type="entry name" value="DHQ_synth_AroB"/>
</dbReference>
<evidence type="ECO:0000256" key="10">
    <source>
        <dbReference type="ARBA" id="ARBA00023027"/>
    </source>
</evidence>
<accession>A0AA38Y0T4</accession>
<dbReference type="Gene3D" id="3.40.50.1970">
    <property type="match status" value="1"/>
</dbReference>
<protein>
    <recommendedName>
        <fullName evidence="5">3-dehydroquinate synthase</fullName>
        <ecNumber evidence="5">4.2.3.4</ecNumber>
    </recommendedName>
</protein>
<evidence type="ECO:0000256" key="3">
    <source>
        <dbReference type="ARBA" id="ARBA00001947"/>
    </source>
</evidence>
<dbReference type="GO" id="GO:0005737">
    <property type="term" value="C:cytoplasm"/>
    <property type="evidence" value="ECO:0007669"/>
    <property type="project" value="InterPro"/>
</dbReference>
<reference evidence="15" key="1">
    <citation type="submission" date="2022-10" db="EMBL/GenBank/DDBJ databases">
        <title>Culturing micro-colonial fungi from biological soil crusts in the Mojave desert and describing Neophaeococcomyces mojavensis, and introducing the new genera and species Taxawa tesnikishii.</title>
        <authorList>
            <person name="Kurbessoian T."/>
            <person name="Stajich J.E."/>
        </authorList>
    </citation>
    <scope>NUCLEOTIDE SEQUENCE</scope>
    <source>
        <strain evidence="15">TK_35</strain>
    </source>
</reference>
<evidence type="ECO:0000256" key="7">
    <source>
        <dbReference type="ARBA" id="ARBA00022723"/>
    </source>
</evidence>
<evidence type="ECO:0000313" key="15">
    <source>
        <dbReference type="EMBL" id="KAJ9631543.1"/>
    </source>
</evidence>
<feature type="domain" description="3-dehydroquinate synthase N-terminal" evidence="13">
    <location>
        <begin position="20"/>
        <end position="131"/>
    </location>
</feature>
<dbReference type="InterPro" id="IPR056179">
    <property type="entry name" value="DHQS_C"/>
</dbReference>
<dbReference type="InterPro" id="IPR049809">
    <property type="entry name" value="YehF/YfeS-like_WGR"/>
</dbReference>
<dbReference type="PANTHER" id="PTHR43622">
    <property type="entry name" value="3-DEHYDROQUINATE SYNTHASE"/>
    <property type="match status" value="1"/>
</dbReference>
<comment type="pathway">
    <text evidence="4">Metabolic intermediate biosynthesis; chorismate biosynthesis; chorismate from D-erythrose 4-phosphate and phosphoenolpyruvate: step 2/7.</text>
</comment>
<evidence type="ECO:0000256" key="2">
    <source>
        <dbReference type="ARBA" id="ARBA00001911"/>
    </source>
</evidence>
<proteinExistence type="inferred from homology"/>
<comment type="catalytic activity">
    <reaction evidence="1">
        <text>7-phospho-2-dehydro-3-deoxy-D-arabino-heptonate = 3-dehydroquinate + phosphate</text>
        <dbReference type="Rhea" id="RHEA:21968"/>
        <dbReference type="ChEBI" id="CHEBI:32364"/>
        <dbReference type="ChEBI" id="CHEBI:43474"/>
        <dbReference type="ChEBI" id="CHEBI:58394"/>
        <dbReference type="EC" id="4.2.3.4"/>
    </reaction>
</comment>
<comment type="caution">
    <text evidence="15">The sequence shown here is derived from an EMBL/GenBank/DDBJ whole genome shotgun (WGS) entry which is preliminary data.</text>
</comment>
<dbReference type="GO" id="GO:0003856">
    <property type="term" value="F:3-dehydroquinate synthase activity"/>
    <property type="evidence" value="ECO:0007669"/>
    <property type="project" value="UniProtKB-EC"/>
</dbReference>
<dbReference type="FunFam" id="3.40.50.1970:FF:000007">
    <property type="entry name" value="Pentafunctional AROM polypeptide"/>
    <property type="match status" value="1"/>
</dbReference>
<comment type="cofactor">
    <cofactor evidence="3">
        <name>Zn(2+)</name>
        <dbReference type="ChEBI" id="CHEBI:29105"/>
    </cofactor>
</comment>
<evidence type="ECO:0000256" key="11">
    <source>
        <dbReference type="ARBA" id="ARBA00023141"/>
    </source>
</evidence>
<name>A0AA38Y0T4_9EURO</name>
<evidence type="ECO:0000256" key="12">
    <source>
        <dbReference type="ARBA" id="ARBA00023239"/>
    </source>
</evidence>
<keyword evidence="6" id="KW-0028">Amino-acid biosynthesis</keyword>
<dbReference type="EC" id="4.2.3.4" evidence="5"/>
<dbReference type="Pfam" id="PF01761">
    <property type="entry name" value="DHQ_synthase"/>
    <property type="match status" value="1"/>
</dbReference>
<dbReference type="GO" id="GO:0000166">
    <property type="term" value="F:nucleotide binding"/>
    <property type="evidence" value="ECO:0007669"/>
    <property type="project" value="UniProtKB-KW"/>
</dbReference>
<comment type="cofactor">
    <cofactor evidence="2">
        <name>NAD(+)</name>
        <dbReference type="ChEBI" id="CHEBI:57540"/>
    </cofactor>
</comment>
<sequence>MCCWQTLLDARPELIVGEHVLAAGEASKTLAEFGSVIEALAALGATRDACVFALGGGVVGDLAGFAAACWMRGVDCVQLPTTLLAMVDSSVGGKTAVDIPAGKNLVGAFHPPRAVIADTRVLATLPPRELRAGLAEVVKYGALGDAVFFEWLQQHADALVAGEDAAIAEAIARSCRHKAAIVERDPFEKGERALLNLGHTFGHAIETEQGYSAPGRDALNHGEAVAVGMVLAARLSTHLGLADDADRVRLQALLEQLGLPVAIPAGLDPQALLGRMRLDKKNVAGRLRLVLWRGMGRAEVVPDVDEAAVLKVAGQRPALPDQRCGRGHTTPATIDAMHVHLQQPADGVQAPRFLRLTLVPDLFGGWELLRESGRVGARSQLRRELYLKADEARHAYEKARDAELHRGFQILSHGD</sequence>
<dbReference type="PANTHER" id="PTHR43622:SF7">
    <property type="entry name" value="3-DEHYDROQUINATE SYNTHASE, CHLOROPLASTIC"/>
    <property type="match status" value="1"/>
</dbReference>
<dbReference type="GO" id="GO:0008652">
    <property type="term" value="P:amino acid biosynthetic process"/>
    <property type="evidence" value="ECO:0007669"/>
    <property type="project" value="UniProtKB-KW"/>
</dbReference>
<evidence type="ECO:0000256" key="1">
    <source>
        <dbReference type="ARBA" id="ARBA00001393"/>
    </source>
</evidence>
<dbReference type="Pfam" id="PF24621">
    <property type="entry name" value="DHQS_C"/>
    <property type="match status" value="1"/>
</dbReference>
<dbReference type="SUPFAM" id="SSF56796">
    <property type="entry name" value="Dehydroquinate synthase-like"/>
    <property type="match status" value="1"/>
</dbReference>
<keyword evidence="12" id="KW-0456">Lyase</keyword>
<keyword evidence="7" id="KW-0479">Metal-binding</keyword>
<dbReference type="NCBIfam" id="TIGR01357">
    <property type="entry name" value="aroB"/>
    <property type="match status" value="1"/>
</dbReference>
<evidence type="ECO:0000256" key="4">
    <source>
        <dbReference type="ARBA" id="ARBA00004661"/>
    </source>
</evidence>
<dbReference type="GO" id="GO:0046872">
    <property type="term" value="F:metal ion binding"/>
    <property type="evidence" value="ECO:0007669"/>
    <property type="project" value="UniProtKB-KW"/>
</dbReference>
<evidence type="ECO:0000256" key="8">
    <source>
        <dbReference type="ARBA" id="ARBA00022741"/>
    </source>
</evidence>
<dbReference type="AlphaFoldDB" id="A0AA38Y0T4"/>
<keyword evidence="11" id="KW-0057">Aromatic amino acid biosynthesis</keyword>
<feature type="domain" description="3-dehydroquinate synthase C-terminal" evidence="14">
    <location>
        <begin position="133"/>
        <end position="282"/>
    </location>
</feature>
<dbReference type="HAMAP" id="MF_00110">
    <property type="entry name" value="DHQ_synthase"/>
    <property type="match status" value="1"/>
</dbReference>
<dbReference type="CDD" id="cd07996">
    <property type="entry name" value="WGR_MMR_like"/>
    <property type="match status" value="1"/>
</dbReference>
<evidence type="ECO:0000256" key="5">
    <source>
        <dbReference type="ARBA" id="ARBA00013031"/>
    </source>
</evidence>
<dbReference type="GO" id="GO:0009073">
    <property type="term" value="P:aromatic amino acid family biosynthetic process"/>
    <property type="evidence" value="ECO:0007669"/>
    <property type="project" value="UniProtKB-KW"/>
</dbReference>
<evidence type="ECO:0000259" key="14">
    <source>
        <dbReference type="Pfam" id="PF24621"/>
    </source>
</evidence>
<dbReference type="CDD" id="cd08195">
    <property type="entry name" value="DHQS"/>
    <property type="match status" value="1"/>
</dbReference>
<keyword evidence="8" id="KW-0547">Nucleotide-binding</keyword>
<dbReference type="SUPFAM" id="SSF142921">
    <property type="entry name" value="WGR domain-like"/>
    <property type="match status" value="1"/>
</dbReference>